<sequence>RARVRERTAGHLLGTAVEASANDAVAYAALSAVVGVRAAVELPGVRHVVTPGGASAALARDADNAPWEDDGWTTAWLAASAEREPELQQALTAWAAPAGHAPRPWEPSADAPADVHALWSALQQCGFSVLSAPPGPAEHHRDTGGLR</sequence>
<name>A0A5D4HFV0_9ACTN</name>
<dbReference type="AlphaFoldDB" id="A0A5D4HFV0"/>
<accession>A0A5D4HFV0</accession>
<keyword evidence="2" id="KW-1185">Reference proteome</keyword>
<gene>
    <name evidence="1" type="ORF">FY004_39035</name>
</gene>
<protein>
    <submittedName>
        <fullName evidence="1">Uncharacterized protein</fullName>
    </submittedName>
</protein>
<feature type="non-terminal residue" evidence="1">
    <location>
        <position position="1"/>
    </location>
</feature>
<comment type="caution">
    <text evidence="1">The sequence shown here is derived from an EMBL/GenBank/DDBJ whole genome shotgun (WGS) entry which is preliminary data.</text>
</comment>
<proteinExistence type="predicted"/>
<dbReference type="Proteomes" id="UP000323242">
    <property type="component" value="Unassembled WGS sequence"/>
</dbReference>
<organism evidence="1 2">
    <name type="scientific">Streptomyces parvus</name>
    <dbReference type="NCBI Taxonomy" id="66428"/>
    <lineage>
        <taxon>Bacteria</taxon>
        <taxon>Bacillati</taxon>
        <taxon>Actinomycetota</taxon>
        <taxon>Actinomycetes</taxon>
        <taxon>Kitasatosporales</taxon>
        <taxon>Streptomycetaceae</taxon>
        <taxon>Streptomyces</taxon>
    </lineage>
</organism>
<evidence type="ECO:0000313" key="1">
    <source>
        <dbReference type="EMBL" id="TYR39487.1"/>
    </source>
</evidence>
<evidence type="ECO:0000313" key="2">
    <source>
        <dbReference type="Proteomes" id="UP000323242"/>
    </source>
</evidence>
<dbReference type="EMBL" id="VSZQ01000521">
    <property type="protein sequence ID" value="TYR39487.1"/>
    <property type="molecule type" value="Genomic_DNA"/>
</dbReference>
<reference evidence="1 2" key="1">
    <citation type="submission" date="2019-08" db="EMBL/GenBank/DDBJ databases">
        <title>Draft genome for granaticin producer strain Streptomyces parvus C05.</title>
        <authorList>
            <person name="Gonzalez-Pimentel J.L."/>
        </authorList>
    </citation>
    <scope>NUCLEOTIDE SEQUENCE [LARGE SCALE GENOMIC DNA]</scope>
    <source>
        <strain evidence="1 2">C05</strain>
    </source>
</reference>